<evidence type="ECO:0000256" key="2">
    <source>
        <dbReference type="SAM" id="SignalP"/>
    </source>
</evidence>
<protein>
    <submittedName>
        <fullName evidence="4">TPM domain-containing protein</fullName>
    </submittedName>
</protein>
<dbReference type="EMBL" id="CP146612">
    <property type="protein sequence ID" value="WWX25075.1"/>
    <property type="molecule type" value="Genomic_DNA"/>
</dbReference>
<dbReference type="Proteomes" id="UP001375370">
    <property type="component" value="Chromosome"/>
</dbReference>
<evidence type="ECO:0000259" key="3">
    <source>
        <dbReference type="Pfam" id="PF04536"/>
    </source>
</evidence>
<keyword evidence="1" id="KW-1133">Transmembrane helix</keyword>
<dbReference type="PANTHER" id="PTHR30373">
    <property type="entry name" value="UPF0603 PROTEIN YGCG"/>
    <property type="match status" value="1"/>
</dbReference>
<reference evidence="4 5" key="1">
    <citation type="submission" date="2024-03" db="EMBL/GenBank/DDBJ databases">
        <title>A Dehalogenimonas Isolated from Estuarine Sediments Dihaloeliminates Chlorinated Alkanes.</title>
        <authorList>
            <person name="Yang Y."/>
            <person name="Wang H."/>
        </authorList>
    </citation>
    <scope>NUCLEOTIDE SEQUENCE [LARGE SCALE GENOMIC DNA]</scope>
    <source>
        <strain evidence="4 5">W</strain>
    </source>
</reference>
<proteinExistence type="predicted"/>
<dbReference type="Gene3D" id="3.10.310.50">
    <property type="match status" value="1"/>
</dbReference>
<sequence length="296" mass="30916">MRRLVLTSLTVAALLLGGTVAVWAQPFPPPQGFVSDFAGVIDADTRSALENRLTILSQETGAEIAVVTIASLEGDTIENYAVRLFEAWGIGQADADNGVLFITAVADHKVRIEVGYGLEPIITDGRAGRILDDYVLPSFRVDDYAAGIADGVAALEELIRAGTPPSLIEENPIRDIFGEIESVIFGIGFITMYLLAFMARTRSIWLGGIWGAIAGVVIGLATGNIWALVGLTIGLAVSGLFLDALLSRNYQTRSSNGLPTSWSSSGGGFRSSSSHSSGFGGFSGGSSGGGGASRGW</sequence>
<dbReference type="Pfam" id="PF04536">
    <property type="entry name" value="TPM_phosphatase"/>
    <property type="match status" value="1"/>
</dbReference>
<dbReference type="RefSeq" id="WP_338737210.1">
    <property type="nucleotide sequence ID" value="NZ_CP146612.1"/>
</dbReference>
<dbReference type="PANTHER" id="PTHR30373:SF2">
    <property type="entry name" value="UPF0603 PROTEIN YGCG"/>
    <property type="match status" value="1"/>
</dbReference>
<feature type="chain" id="PRO_5047392924" evidence="2">
    <location>
        <begin position="25"/>
        <end position="296"/>
    </location>
</feature>
<feature type="domain" description="TPM" evidence="3">
    <location>
        <begin position="34"/>
        <end position="157"/>
    </location>
</feature>
<dbReference type="InterPro" id="IPR007621">
    <property type="entry name" value="TPM_dom"/>
</dbReference>
<feature type="transmembrane region" description="Helical" evidence="1">
    <location>
        <begin position="227"/>
        <end position="246"/>
    </location>
</feature>
<keyword evidence="1" id="KW-0472">Membrane</keyword>
<keyword evidence="1" id="KW-0812">Transmembrane</keyword>
<gene>
    <name evidence="4" type="ORF">V8247_07390</name>
</gene>
<evidence type="ECO:0000313" key="4">
    <source>
        <dbReference type="EMBL" id="WWX25075.1"/>
    </source>
</evidence>
<name>A0ABZ2J2C9_9CHLR</name>
<feature type="transmembrane region" description="Helical" evidence="1">
    <location>
        <begin position="203"/>
        <end position="221"/>
    </location>
</feature>
<accession>A0ABZ2J2C9</accession>
<keyword evidence="2" id="KW-0732">Signal</keyword>
<keyword evidence="5" id="KW-1185">Reference proteome</keyword>
<evidence type="ECO:0000256" key="1">
    <source>
        <dbReference type="SAM" id="Phobius"/>
    </source>
</evidence>
<feature type="signal peptide" evidence="2">
    <location>
        <begin position="1"/>
        <end position="24"/>
    </location>
</feature>
<feature type="transmembrane region" description="Helical" evidence="1">
    <location>
        <begin position="176"/>
        <end position="196"/>
    </location>
</feature>
<evidence type="ECO:0000313" key="5">
    <source>
        <dbReference type="Proteomes" id="UP001375370"/>
    </source>
</evidence>
<organism evidence="4 5">
    <name type="scientific">Candidatus Dehalogenimonas loeffleri</name>
    <dbReference type="NCBI Taxonomy" id="3127115"/>
    <lineage>
        <taxon>Bacteria</taxon>
        <taxon>Bacillati</taxon>
        <taxon>Chloroflexota</taxon>
        <taxon>Dehalococcoidia</taxon>
        <taxon>Dehalococcoidales</taxon>
        <taxon>Dehalococcoidaceae</taxon>
        <taxon>Dehalogenimonas</taxon>
    </lineage>
</organism>